<evidence type="ECO:0008006" key="4">
    <source>
        <dbReference type="Google" id="ProtNLM"/>
    </source>
</evidence>
<dbReference type="EMBL" id="CATWHI010000002">
    <property type="protein sequence ID" value="CAJ0740138.1"/>
    <property type="molecule type" value="Genomic_DNA"/>
</dbReference>
<dbReference type="RefSeq" id="WP_147216074.1">
    <property type="nucleotide sequence ID" value="NZ_CATWAR010000002.1"/>
</dbReference>
<dbReference type="AlphaFoldDB" id="A0AB72X7J2"/>
<keyword evidence="1" id="KW-1133">Transmembrane helix</keyword>
<proteinExistence type="predicted"/>
<evidence type="ECO:0000256" key="1">
    <source>
        <dbReference type="SAM" id="Phobius"/>
    </source>
</evidence>
<organism evidence="2 3">
    <name type="scientific">Ralstonia edaphi</name>
    <dbReference type="NCBI Taxonomy" id="3058599"/>
    <lineage>
        <taxon>Bacteria</taxon>
        <taxon>Pseudomonadati</taxon>
        <taxon>Pseudomonadota</taxon>
        <taxon>Betaproteobacteria</taxon>
        <taxon>Burkholderiales</taxon>
        <taxon>Burkholderiaceae</taxon>
        <taxon>Ralstonia</taxon>
    </lineage>
</organism>
<feature type="transmembrane region" description="Helical" evidence="1">
    <location>
        <begin position="58"/>
        <end position="76"/>
    </location>
</feature>
<accession>A0AB72X7J2</accession>
<name>A0AB72X7J2_9RALS</name>
<protein>
    <recommendedName>
        <fullName evidence="4">Transmembrane protein</fullName>
    </recommendedName>
</protein>
<dbReference type="Proteomes" id="UP001189225">
    <property type="component" value="Unassembled WGS sequence"/>
</dbReference>
<reference evidence="2 3" key="1">
    <citation type="submission" date="2023-07" db="EMBL/GenBank/DDBJ databases">
        <authorList>
            <person name="Peeters C."/>
        </authorList>
    </citation>
    <scope>NUCLEOTIDE SEQUENCE [LARGE SCALE GENOMIC DNA]</scope>
    <source>
        <strain evidence="2 3">R-16034</strain>
    </source>
</reference>
<keyword evidence="3" id="KW-1185">Reference proteome</keyword>
<evidence type="ECO:0000313" key="2">
    <source>
        <dbReference type="EMBL" id="CAJ0740138.1"/>
    </source>
</evidence>
<keyword evidence="1" id="KW-0812">Transmembrane</keyword>
<sequence length="80" mass="8586">MAMVRMFVSEWQGFAGTVRASQAEVPMLSGMPGSAAGGRVARVAESARLQRKWVRKQIGLTIVTAGAMIVLLHGMVQLMV</sequence>
<evidence type="ECO:0000313" key="3">
    <source>
        <dbReference type="Proteomes" id="UP001189225"/>
    </source>
</evidence>
<gene>
    <name evidence="2" type="ORF">R16034_01993</name>
</gene>
<comment type="caution">
    <text evidence="2">The sequence shown here is derived from an EMBL/GenBank/DDBJ whole genome shotgun (WGS) entry which is preliminary data.</text>
</comment>
<keyword evidence="1" id="KW-0472">Membrane</keyword>